<dbReference type="InterPro" id="IPR006260">
    <property type="entry name" value="TonB/TolA_C"/>
</dbReference>
<reference evidence="13 14" key="1">
    <citation type="submission" date="2019-02" db="EMBL/GenBank/DDBJ databases">
        <title>Draft Genome Sequence of the Prevotella sp. BCRC 81118, Isolated from Human Feces.</title>
        <authorList>
            <person name="Huang C.-H."/>
        </authorList>
    </citation>
    <scope>NUCLEOTIDE SEQUENCE [LARGE SCALE GENOMIC DNA]</scope>
    <source>
        <strain evidence="13 14">BCRC 81118</strain>
    </source>
</reference>
<evidence type="ECO:0000313" key="13">
    <source>
        <dbReference type="EMBL" id="TFH76379.1"/>
    </source>
</evidence>
<protein>
    <submittedName>
        <fullName evidence="13">Energy transducer TonB</fullName>
    </submittedName>
</protein>
<evidence type="ECO:0000256" key="7">
    <source>
        <dbReference type="ARBA" id="ARBA00022927"/>
    </source>
</evidence>
<dbReference type="GO" id="GO:0098797">
    <property type="term" value="C:plasma membrane protein complex"/>
    <property type="evidence" value="ECO:0007669"/>
    <property type="project" value="TreeGrafter"/>
</dbReference>
<keyword evidence="4" id="KW-1003">Cell membrane</keyword>
<dbReference type="SUPFAM" id="SSF74653">
    <property type="entry name" value="TolA/TonB C-terminal domain"/>
    <property type="match status" value="1"/>
</dbReference>
<evidence type="ECO:0000256" key="6">
    <source>
        <dbReference type="ARBA" id="ARBA00022692"/>
    </source>
</evidence>
<dbReference type="GO" id="GO:0015031">
    <property type="term" value="P:protein transport"/>
    <property type="evidence" value="ECO:0007669"/>
    <property type="project" value="UniProtKB-KW"/>
</dbReference>
<dbReference type="NCBIfam" id="TIGR01352">
    <property type="entry name" value="tonB_Cterm"/>
    <property type="match status" value="1"/>
</dbReference>
<feature type="region of interest" description="Disordered" evidence="10">
    <location>
        <begin position="89"/>
        <end position="118"/>
    </location>
</feature>
<accession>A0A4Y8V960</accession>
<evidence type="ECO:0000256" key="9">
    <source>
        <dbReference type="ARBA" id="ARBA00023136"/>
    </source>
</evidence>
<keyword evidence="6 11" id="KW-0812">Transmembrane</keyword>
<gene>
    <name evidence="13" type="ORF">EXN75_13595</name>
</gene>
<comment type="subcellular location">
    <subcellularLocation>
        <location evidence="1">Cell inner membrane</location>
        <topology evidence="1">Single-pass membrane protein</topology>
        <orientation evidence="1">Periplasmic side</orientation>
    </subcellularLocation>
</comment>
<evidence type="ECO:0000313" key="14">
    <source>
        <dbReference type="Proteomes" id="UP000297872"/>
    </source>
</evidence>
<dbReference type="EMBL" id="SGVY01000046">
    <property type="protein sequence ID" value="TFH76379.1"/>
    <property type="molecule type" value="Genomic_DNA"/>
</dbReference>
<keyword evidence="8 11" id="KW-1133">Transmembrane helix</keyword>
<evidence type="ECO:0000256" key="2">
    <source>
        <dbReference type="ARBA" id="ARBA00006555"/>
    </source>
</evidence>
<organism evidence="13 14">
    <name type="scientific">Segatella hominis</name>
    <dbReference type="NCBI Taxonomy" id="2518605"/>
    <lineage>
        <taxon>Bacteria</taxon>
        <taxon>Pseudomonadati</taxon>
        <taxon>Bacteroidota</taxon>
        <taxon>Bacteroidia</taxon>
        <taxon>Bacteroidales</taxon>
        <taxon>Prevotellaceae</taxon>
        <taxon>Segatella</taxon>
    </lineage>
</organism>
<feature type="transmembrane region" description="Helical" evidence="11">
    <location>
        <begin position="16"/>
        <end position="36"/>
    </location>
</feature>
<evidence type="ECO:0000256" key="10">
    <source>
        <dbReference type="SAM" id="MobiDB-lite"/>
    </source>
</evidence>
<dbReference type="Gene3D" id="3.30.1150.10">
    <property type="match status" value="1"/>
</dbReference>
<comment type="caution">
    <text evidence="13">The sequence shown here is derived from an EMBL/GenBank/DDBJ whole genome shotgun (WGS) entry which is preliminary data.</text>
</comment>
<keyword evidence="5" id="KW-0997">Cell inner membrane</keyword>
<evidence type="ECO:0000256" key="1">
    <source>
        <dbReference type="ARBA" id="ARBA00004383"/>
    </source>
</evidence>
<dbReference type="InterPro" id="IPR051045">
    <property type="entry name" value="TonB-dependent_transducer"/>
</dbReference>
<dbReference type="PROSITE" id="PS52015">
    <property type="entry name" value="TONB_CTD"/>
    <property type="match status" value="1"/>
</dbReference>
<dbReference type="PANTHER" id="PTHR33446">
    <property type="entry name" value="PROTEIN TONB-RELATED"/>
    <property type="match status" value="1"/>
</dbReference>
<evidence type="ECO:0000256" key="5">
    <source>
        <dbReference type="ARBA" id="ARBA00022519"/>
    </source>
</evidence>
<dbReference type="Proteomes" id="UP000297872">
    <property type="component" value="Unassembled WGS sequence"/>
</dbReference>
<dbReference type="GO" id="GO:0031992">
    <property type="term" value="F:energy transducer activity"/>
    <property type="evidence" value="ECO:0007669"/>
    <property type="project" value="TreeGrafter"/>
</dbReference>
<keyword evidence="7" id="KW-0653">Protein transport</keyword>
<evidence type="ECO:0000256" key="3">
    <source>
        <dbReference type="ARBA" id="ARBA00022448"/>
    </source>
</evidence>
<dbReference type="AlphaFoldDB" id="A0A4Y8V960"/>
<comment type="similarity">
    <text evidence="2">Belongs to the TonB family.</text>
</comment>
<evidence type="ECO:0000256" key="8">
    <source>
        <dbReference type="ARBA" id="ARBA00022989"/>
    </source>
</evidence>
<evidence type="ECO:0000256" key="4">
    <source>
        <dbReference type="ARBA" id="ARBA00022475"/>
    </source>
</evidence>
<name>A0A4Y8V960_9BACT</name>
<evidence type="ECO:0000256" key="11">
    <source>
        <dbReference type="SAM" id="Phobius"/>
    </source>
</evidence>
<keyword evidence="14" id="KW-1185">Reference proteome</keyword>
<dbReference type="FunFam" id="3.30.1150.10:FF:000002">
    <property type="entry name" value="Energy transducer TonB"/>
    <property type="match status" value="1"/>
</dbReference>
<dbReference type="Pfam" id="PF03544">
    <property type="entry name" value="TonB_C"/>
    <property type="match status" value="1"/>
</dbReference>
<evidence type="ECO:0000259" key="12">
    <source>
        <dbReference type="PROSITE" id="PS52015"/>
    </source>
</evidence>
<keyword evidence="9 11" id="KW-0472">Membrane</keyword>
<dbReference type="InterPro" id="IPR037682">
    <property type="entry name" value="TonB_C"/>
</dbReference>
<dbReference type="PANTHER" id="PTHR33446:SF2">
    <property type="entry name" value="PROTEIN TONB"/>
    <property type="match status" value="1"/>
</dbReference>
<proteinExistence type="inferred from homology"/>
<feature type="domain" description="TonB C-terminal" evidence="12">
    <location>
        <begin position="155"/>
        <end position="244"/>
    </location>
</feature>
<feature type="compositionally biased region" description="Polar residues" evidence="10">
    <location>
        <begin position="94"/>
        <end position="105"/>
    </location>
</feature>
<dbReference type="OrthoDB" id="9814002at2"/>
<dbReference type="GO" id="GO:0055085">
    <property type="term" value="P:transmembrane transport"/>
    <property type="evidence" value="ECO:0007669"/>
    <property type="project" value="InterPro"/>
</dbReference>
<sequence>MEIKKTNSARLDNKRGTFFLLGMVMTLSFVFVGLQYQNHASDSDLDSDDLEELAQDLEMNMPAEQKDMVSAEAPSAPVSKSITQEVKTAEKTETAPQKISSTTSELVIGDGEGEVDGSDIKEAVPENVVDKSNSAALAEAPINFTVVQKIPQFPGGWSVFMQWLTKNLKYPHSAQQNKIQGTVVVSFIVNKDGSVADLKVSKSANPILDNEAMRVLKMMPKWKPGMDKNKVCRTMIAIPVVFQL</sequence>
<keyword evidence="3" id="KW-0813">Transport</keyword>